<dbReference type="SUPFAM" id="SSF48264">
    <property type="entry name" value="Cytochrome P450"/>
    <property type="match status" value="1"/>
</dbReference>
<evidence type="ECO:0000256" key="2">
    <source>
        <dbReference type="ARBA" id="ARBA00010617"/>
    </source>
</evidence>
<dbReference type="PANTHER" id="PTHR24305:SF166">
    <property type="entry name" value="CYTOCHROME P450 12A4, MITOCHONDRIAL-RELATED"/>
    <property type="match status" value="1"/>
</dbReference>
<dbReference type="InterPro" id="IPR001128">
    <property type="entry name" value="Cyt_P450"/>
</dbReference>
<dbReference type="Gene3D" id="1.10.630.10">
    <property type="entry name" value="Cytochrome P450"/>
    <property type="match status" value="1"/>
</dbReference>
<sequence length="456" mass="50485">MATERGPIVPPAPVPPERDLSLWPYLRAVRDNAVASWPARAYRETVTERHLLGRRSLTVTDPEGIRRILVDNPGNYVRTPATRRVLRPMLGDGLLISEGAPWRHQRRTLAPAFTPRATDGLVPLIAAAVHDTLESIEGQARRGPVAVFPELHRMALEIAGRTMFSVGMEHHGERLRGMMERYGRRLGRPHLLDMILPITWPAPLDLPRALFRRRWVRFLDRIIADRAVEEAGGPARDLLDLLGETRDPETGRGFTPEELRDQVATMLLAGHETTAATLLWACYLLCLDPETQERAAAEAAASGVEDDPAGALAGRLTFVRAVVDETLRLYPPAFVIVRAARGPDTVAGHPVAAGDILLTPPWVLHRHRAHWRDPDAFDPTRFLPEASPPRRFTYLPFGAGPRVCIGASFALTEATLALAGLLARFRIRLPPGEPVMTAAIVTTQPDRSPAFHLSRR</sequence>
<keyword evidence="3" id="KW-0349">Heme</keyword>
<name>A0ABQ4T430_9HYPH</name>
<gene>
    <name evidence="4" type="ORF">AOPFMNJM_4130</name>
</gene>
<protein>
    <recommendedName>
        <fullName evidence="6">Cytochrome P450</fullName>
    </recommendedName>
</protein>
<dbReference type="InterPro" id="IPR017972">
    <property type="entry name" value="Cyt_P450_CS"/>
</dbReference>
<evidence type="ECO:0000256" key="1">
    <source>
        <dbReference type="ARBA" id="ARBA00001971"/>
    </source>
</evidence>
<reference evidence="4" key="1">
    <citation type="journal article" date="2021" name="Front. Microbiol.">
        <title>Comprehensive Comparative Genomics and Phenotyping of Methylobacterium Species.</title>
        <authorList>
            <person name="Alessa O."/>
            <person name="Ogura Y."/>
            <person name="Fujitani Y."/>
            <person name="Takami H."/>
            <person name="Hayashi T."/>
            <person name="Sahin N."/>
            <person name="Tani A."/>
        </authorList>
    </citation>
    <scope>NUCLEOTIDE SEQUENCE</scope>
    <source>
        <strain evidence="4">LMG 23639</strain>
    </source>
</reference>
<comment type="cofactor">
    <cofactor evidence="1">
        <name>heme</name>
        <dbReference type="ChEBI" id="CHEBI:30413"/>
    </cofactor>
</comment>
<dbReference type="InterPro" id="IPR036396">
    <property type="entry name" value="Cyt_P450_sf"/>
</dbReference>
<dbReference type="PRINTS" id="PR00385">
    <property type="entry name" value="P450"/>
</dbReference>
<keyword evidence="3" id="KW-0479">Metal-binding</keyword>
<keyword evidence="3" id="KW-0560">Oxidoreductase</keyword>
<dbReference type="InterPro" id="IPR050121">
    <property type="entry name" value="Cytochrome_P450_monoxygenase"/>
</dbReference>
<accession>A0ABQ4T430</accession>
<organism evidence="4 5">
    <name type="scientific">Methylobacterium jeotgali</name>
    <dbReference type="NCBI Taxonomy" id="381630"/>
    <lineage>
        <taxon>Bacteria</taxon>
        <taxon>Pseudomonadati</taxon>
        <taxon>Pseudomonadota</taxon>
        <taxon>Alphaproteobacteria</taxon>
        <taxon>Hyphomicrobiales</taxon>
        <taxon>Methylobacteriaceae</taxon>
        <taxon>Methylobacterium</taxon>
    </lineage>
</organism>
<evidence type="ECO:0008006" key="6">
    <source>
        <dbReference type="Google" id="ProtNLM"/>
    </source>
</evidence>
<evidence type="ECO:0000313" key="5">
    <source>
        <dbReference type="Proteomes" id="UP001055102"/>
    </source>
</evidence>
<dbReference type="Pfam" id="PF00067">
    <property type="entry name" value="p450"/>
    <property type="match status" value="1"/>
</dbReference>
<dbReference type="PRINTS" id="PR00463">
    <property type="entry name" value="EP450I"/>
</dbReference>
<keyword evidence="3" id="KW-0503">Monooxygenase</keyword>
<evidence type="ECO:0000256" key="3">
    <source>
        <dbReference type="RuleBase" id="RU000461"/>
    </source>
</evidence>
<proteinExistence type="inferred from homology"/>
<dbReference type="Proteomes" id="UP001055102">
    <property type="component" value="Unassembled WGS sequence"/>
</dbReference>
<reference evidence="4" key="2">
    <citation type="submission" date="2021-08" db="EMBL/GenBank/DDBJ databases">
        <authorList>
            <person name="Tani A."/>
            <person name="Ola A."/>
            <person name="Ogura Y."/>
            <person name="Katsura K."/>
            <person name="Hayashi T."/>
        </authorList>
    </citation>
    <scope>NUCLEOTIDE SEQUENCE</scope>
    <source>
        <strain evidence="4">LMG 23639</strain>
    </source>
</reference>
<dbReference type="PANTHER" id="PTHR24305">
    <property type="entry name" value="CYTOCHROME P450"/>
    <property type="match status" value="1"/>
</dbReference>
<comment type="caution">
    <text evidence="4">The sequence shown here is derived from an EMBL/GenBank/DDBJ whole genome shotgun (WGS) entry which is preliminary data.</text>
</comment>
<dbReference type="PROSITE" id="PS00086">
    <property type="entry name" value="CYTOCHROME_P450"/>
    <property type="match status" value="1"/>
</dbReference>
<keyword evidence="3" id="KW-0408">Iron</keyword>
<keyword evidence="5" id="KW-1185">Reference proteome</keyword>
<dbReference type="EMBL" id="BPQR01000089">
    <property type="protein sequence ID" value="GJE08784.1"/>
    <property type="molecule type" value="Genomic_DNA"/>
</dbReference>
<dbReference type="RefSeq" id="WP_238278776.1">
    <property type="nucleotide sequence ID" value="NZ_BPQR01000089.1"/>
</dbReference>
<evidence type="ECO:0000313" key="4">
    <source>
        <dbReference type="EMBL" id="GJE08784.1"/>
    </source>
</evidence>
<comment type="similarity">
    <text evidence="2 3">Belongs to the cytochrome P450 family.</text>
</comment>
<dbReference type="InterPro" id="IPR002401">
    <property type="entry name" value="Cyt_P450_E_grp-I"/>
</dbReference>